<dbReference type="CDD" id="cd18140">
    <property type="entry name" value="HLD_clamp_RFC"/>
    <property type="match status" value="1"/>
</dbReference>
<protein>
    <submittedName>
        <fullName evidence="11">ATPase, AAA family</fullName>
    </submittedName>
</protein>
<dbReference type="SMART" id="SM00248">
    <property type="entry name" value="ANK"/>
    <property type="match status" value="3"/>
</dbReference>
<dbReference type="Gene3D" id="1.25.40.20">
    <property type="entry name" value="Ankyrin repeat-containing domain"/>
    <property type="match status" value="1"/>
</dbReference>
<dbReference type="PROSITE" id="PS50088">
    <property type="entry name" value="ANK_REPEAT"/>
    <property type="match status" value="2"/>
</dbReference>
<dbReference type="PROSITE" id="PS50297">
    <property type="entry name" value="ANK_REP_REGION"/>
    <property type="match status" value="2"/>
</dbReference>
<evidence type="ECO:0000256" key="6">
    <source>
        <dbReference type="ARBA" id="ARBA00023242"/>
    </source>
</evidence>
<dbReference type="GO" id="GO:0005524">
    <property type="term" value="F:ATP binding"/>
    <property type="evidence" value="ECO:0007669"/>
    <property type="project" value="UniProtKB-KW"/>
</dbReference>
<dbReference type="GO" id="GO:0003677">
    <property type="term" value="F:DNA binding"/>
    <property type="evidence" value="ECO:0007669"/>
    <property type="project" value="UniProtKB-KW"/>
</dbReference>
<dbReference type="InterPro" id="IPR053016">
    <property type="entry name" value="CTF18-RFC_complex"/>
</dbReference>
<dbReference type="PANTHER" id="PTHR46765:SF1">
    <property type="entry name" value="P-LOOP CONTAINING NUCLEOSIDE TRIPHOSPHATE HYDROLASES SUPERFAMILY PROTEIN"/>
    <property type="match status" value="1"/>
</dbReference>
<feature type="repeat" description="ANK" evidence="9">
    <location>
        <begin position="878"/>
        <end position="910"/>
    </location>
</feature>
<dbReference type="InterPro" id="IPR002110">
    <property type="entry name" value="Ankyrin_rpt"/>
</dbReference>
<keyword evidence="2" id="KW-0235">DNA replication</keyword>
<keyword evidence="3" id="KW-0547">Nucleotide-binding</keyword>
<dbReference type="GO" id="GO:0005634">
    <property type="term" value="C:nucleus"/>
    <property type="evidence" value="ECO:0007669"/>
    <property type="project" value="UniProtKB-SubCell"/>
</dbReference>
<dbReference type="PANTHER" id="PTHR46765">
    <property type="entry name" value="P-LOOP CONTAINING NUCLEOSIDE TRIPHOSPHATE HYDROLASES SUPERFAMILY PROTEIN"/>
    <property type="match status" value="1"/>
</dbReference>
<feature type="domain" description="AAA+ ATPase" evidence="10">
    <location>
        <begin position="272"/>
        <end position="399"/>
    </location>
</feature>
<dbReference type="InterPro" id="IPR003593">
    <property type="entry name" value="AAA+_ATPase"/>
</dbReference>
<evidence type="ECO:0000256" key="9">
    <source>
        <dbReference type="PROSITE-ProRule" id="PRU00023"/>
    </source>
</evidence>
<dbReference type="GO" id="GO:0006260">
    <property type="term" value="P:DNA replication"/>
    <property type="evidence" value="ECO:0007669"/>
    <property type="project" value="UniProtKB-KW"/>
</dbReference>
<dbReference type="GO" id="GO:0016887">
    <property type="term" value="F:ATP hydrolysis activity"/>
    <property type="evidence" value="ECO:0007669"/>
    <property type="project" value="InterPro"/>
</dbReference>
<dbReference type="SUPFAM" id="SSF52540">
    <property type="entry name" value="P-loop containing nucleoside triphosphate hydrolases"/>
    <property type="match status" value="1"/>
</dbReference>
<evidence type="ECO:0000256" key="1">
    <source>
        <dbReference type="ARBA" id="ARBA00004123"/>
    </source>
</evidence>
<organism evidence="11 12">
    <name type="scientific">Ancylostoma ceylanicum</name>
    <dbReference type="NCBI Taxonomy" id="53326"/>
    <lineage>
        <taxon>Eukaryota</taxon>
        <taxon>Metazoa</taxon>
        <taxon>Ecdysozoa</taxon>
        <taxon>Nematoda</taxon>
        <taxon>Chromadorea</taxon>
        <taxon>Rhabditida</taxon>
        <taxon>Rhabditina</taxon>
        <taxon>Rhabditomorpha</taxon>
        <taxon>Strongyloidea</taxon>
        <taxon>Ancylostomatidae</taxon>
        <taxon>Ancylostomatinae</taxon>
        <taxon>Ancylostoma</taxon>
    </lineage>
</organism>
<dbReference type="InterPro" id="IPR047854">
    <property type="entry name" value="RFC_lid"/>
</dbReference>
<reference evidence="11 12" key="1">
    <citation type="submission" date="2013-05" db="EMBL/GenBank/DDBJ databases">
        <title>Draft genome of the parasitic nematode Anyclostoma ceylanicum.</title>
        <authorList>
            <person name="Mitreva M."/>
        </authorList>
    </citation>
    <scope>NUCLEOTIDE SEQUENCE [LARGE SCALE GENOMIC DNA]</scope>
</reference>
<accession>A0A0D6LS48</accession>
<comment type="similarity">
    <text evidence="8">Belongs to the activator 1 small subunits family. CTF18 subfamily.</text>
</comment>
<evidence type="ECO:0000256" key="3">
    <source>
        <dbReference type="ARBA" id="ARBA00022741"/>
    </source>
</evidence>
<dbReference type="Proteomes" id="UP000054495">
    <property type="component" value="Unassembled WGS sequence"/>
</dbReference>
<dbReference type="EMBL" id="KE124960">
    <property type="protein sequence ID" value="EPB74023.1"/>
    <property type="molecule type" value="Genomic_DNA"/>
</dbReference>
<keyword evidence="7" id="KW-0131">Cell cycle</keyword>
<proteinExistence type="inferred from homology"/>
<evidence type="ECO:0000313" key="11">
    <source>
        <dbReference type="EMBL" id="EPB74023.1"/>
    </source>
</evidence>
<name>A0A0D6LS48_9BILA</name>
<dbReference type="PRINTS" id="PR01415">
    <property type="entry name" value="ANKYRIN"/>
</dbReference>
<dbReference type="InterPro" id="IPR036770">
    <property type="entry name" value="Ankyrin_rpt-contain_sf"/>
</dbReference>
<keyword evidence="5" id="KW-0238">DNA-binding</keyword>
<evidence type="ECO:0000313" key="12">
    <source>
        <dbReference type="Proteomes" id="UP000054495"/>
    </source>
</evidence>
<dbReference type="SMART" id="SM00382">
    <property type="entry name" value="AAA"/>
    <property type="match status" value="1"/>
</dbReference>
<dbReference type="Gene3D" id="1.10.8.60">
    <property type="match status" value="1"/>
</dbReference>
<sequence>MDDEDFNVISQLDDAELAYPDDDNNEPSASNAAVVNALNETGQRKRRLIDEDPFTMPPDEVFTHPMDWHMRMPLTLEEHENNRRKRVDDELAANRLLHRICYARAKRMRAMREQFEATQNPLSDEESEREKQIMETPPIDGSAWFYIRYLRKSNIPRAANARANELRSEILGKQWQKLQLEIDAVRANKTRLLAEREERRIASSDEIEEPANGSSMWVNKYSPRGINRHLMSWVKLWDECVFKRKIVNLPKAGSLKDKDLLTLDSGKLRRPTHKIVLLSGPAGLGKTTLANVVARQAGYAVVELNASDSRNVPDFEKALEGAVRTSRTITQGTRPNCLILDEIDGAPVEAVRYLVKAVQVTGKKAIRRPIICICNNMYTPALRELRAIALNIQVTPTSKERLIERLSAIAELEQVSVDRFALQRLVELCQCDVRFSINTLQFVSILAKKERRYVSIDDIQKAVERERVGSSSIFENWSTMLDFTHHFDKKGVLKALPDRLRLVERVAIERGDERFVSGLHANYLSVNEKQDYVLMRYIPVFYMLLHAAVATHTRAKLKFPQLEQSVNQRRRESQETLATVQSGLLGRHSPSALIFDVLPFLVQIVQPPIKAMNQQLYSSRELEQINGVVATMADYHLSYAPTVVNLQAQYLFQPPIDILTMFPITDESSRCLLSNSVRQMIAHKITIFLATGKASDENAPPKTNTAQIKEMVANAQGAKPAQTGSPRPLFYKYNTGCSTAVKRTVRMHQLVMLEHDDSRGSENENDEAEHNLGLTEELIDEIRSTKASHPGMFISAWQEDDQGVREADLKNELDKFLKEAENGNIDAMRSMLDNDPELLSACDEDGYTALHRAAYNNHMDAVSFLLEMGANPEARTKQGWTPLHSAANWGNYEIVGRLISHGVDVNAQSTGSVTPLHLAINSQCENSENVFHCVRYLLQAPGIDAGVPSGSGDTPLDLARRTSAAIYAMLVDHLNR</sequence>
<feature type="repeat" description="ANK" evidence="9">
    <location>
        <begin position="845"/>
        <end position="877"/>
    </location>
</feature>
<dbReference type="Gene3D" id="3.40.50.300">
    <property type="entry name" value="P-loop containing nucleotide triphosphate hydrolases"/>
    <property type="match status" value="1"/>
</dbReference>
<evidence type="ECO:0000256" key="5">
    <source>
        <dbReference type="ARBA" id="ARBA00023125"/>
    </source>
</evidence>
<keyword evidence="4" id="KW-0067">ATP-binding</keyword>
<dbReference type="CDD" id="cd00009">
    <property type="entry name" value="AAA"/>
    <property type="match status" value="1"/>
</dbReference>
<keyword evidence="9" id="KW-0040">ANK repeat</keyword>
<dbReference type="AlphaFoldDB" id="A0A0D6LS48"/>
<dbReference type="Pfam" id="PF00004">
    <property type="entry name" value="AAA"/>
    <property type="match status" value="1"/>
</dbReference>
<dbReference type="InterPro" id="IPR003959">
    <property type="entry name" value="ATPase_AAA_core"/>
</dbReference>
<comment type="subcellular location">
    <subcellularLocation>
        <location evidence="1">Nucleus</location>
    </subcellularLocation>
</comment>
<evidence type="ECO:0000256" key="2">
    <source>
        <dbReference type="ARBA" id="ARBA00022705"/>
    </source>
</evidence>
<evidence type="ECO:0000256" key="4">
    <source>
        <dbReference type="ARBA" id="ARBA00022840"/>
    </source>
</evidence>
<dbReference type="SUPFAM" id="SSF48403">
    <property type="entry name" value="Ankyrin repeat"/>
    <property type="match status" value="1"/>
</dbReference>
<dbReference type="Pfam" id="PF12796">
    <property type="entry name" value="Ank_2"/>
    <property type="match status" value="1"/>
</dbReference>
<keyword evidence="12" id="KW-1185">Reference proteome</keyword>
<evidence type="ECO:0000256" key="7">
    <source>
        <dbReference type="ARBA" id="ARBA00023306"/>
    </source>
</evidence>
<keyword evidence="6" id="KW-0539">Nucleus</keyword>
<evidence type="ECO:0000259" key="10">
    <source>
        <dbReference type="SMART" id="SM00382"/>
    </source>
</evidence>
<dbReference type="InterPro" id="IPR027417">
    <property type="entry name" value="P-loop_NTPase"/>
</dbReference>
<evidence type="ECO:0000256" key="8">
    <source>
        <dbReference type="ARBA" id="ARBA00043975"/>
    </source>
</evidence>
<gene>
    <name evidence="11" type="ORF">ANCCEY_06909</name>
</gene>